<dbReference type="SMART" id="SM00382">
    <property type="entry name" value="AAA"/>
    <property type="match status" value="1"/>
</dbReference>
<evidence type="ECO:0000256" key="2">
    <source>
        <dbReference type="ARBA" id="ARBA00022741"/>
    </source>
</evidence>
<evidence type="ECO:0000313" key="6">
    <source>
        <dbReference type="Proteomes" id="UP000466694"/>
    </source>
</evidence>
<comment type="similarity">
    <text evidence="1">Belongs to the AAA ATPase family.</text>
</comment>
<dbReference type="GO" id="GO:0005524">
    <property type="term" value="F:ATP binding"/>
    <property type="evidence" value="ECO:0007669"/>
    <property type="project" value="UniProtKB-KW"/>
</dbReference>
<dbReference type="CDD" id="cd19481">
    <property type="entry name" value="RecA-like_protease"/>
    <property type="match status" value="1"/>
</dbReference>
<protein>
    <submittedName>
        <fullName evidence="5">AAA family ATPase</fullName>
    </submittedName>
</protein>
<sequence>MGLLEDYLASEYLTYRQDMTALARSISDSMEMFLRTSTSKGWPYVCKSSGDSGEPEAISHGTMAMVLTAIGRATGFCSTTSGAFSRFVENPKFNSLVLSSLKALADDMVAHGSSGKTDLLPLSASFGHGNPLTVSHIVDLLVSLDAQRAVAEIDATKRKQVELQSKTISSSIEAAGLSLEKIVSGSFDSQDLLVTASPSEKYYRNAFIPLRAVRAARDLVKIGSGPDLYARLITHRPFFEATLHEQLSFSAIPDSRFDAAELVFSLEGLVLCAKEAVDSTLFCRVLEVLEEKQNTSAHWRPSKPFLAASTGAIFLPLSVEVANSLMRSIAIMDQGRTHDTYTSKSIPLLKRFWSWLQARAVRLLLDGVNCLGWHSEHINAPDLVHPWDTSLVVEFMIGYHELLEREIQTSTLQLSGLQWARSGRIDPGTIEKRWAEVVAKMEPSLGRAQEEQVYWRIGEDFVKGWASGKPGNYSMLLYGPPGTGKTSVADNLSEQLGMPLITVTVSDFLGRGGANVENRAKAIFQTLEHQRDVIILFDEIDSFLLDRDSKFYRDQDSLFQFLTPGMLTKFNNLRKAKRCIFIIATNYENRIDPAIKRTGRIDQSYLLPLPDSARRKKILESAGLPDGQYTHELRRASVLFGFGDLVKAAKAAKGDPAAIIEALKRAPRATSFDAYLRRHGAEPADLPIAELNDLIRLSGDAGGCDELDKLKEDERWKKVQERLSH</sequence>
<keyword evidence="2" id="KW-0547">Nucleotide-binding</keyword>
<accession>A0A844ACC8</accession>
<name>A0A844ACC8_RHIFR</name>
<dbReference type="PANTHER" id="PTHR23073">
    <property type="entry name" value="26S PROTEASOME REGULATORY SUBUNIT"/>
    <property type="match status" value="1"/>
</dbReference>
<dbReference type="AlphaFoldDB" id="A0A844ACC8"/>
<gene>
    <name evidence="5" type="ORF">GHK48_21765</name>
</gene>
<keyword evidence="3" id="KW-0067">ATP-binding</keyword>
<dbReference type="SUPFAM" id="SSF52540">
    <property type="entry name" value="P-loop containing nucleoside triphosphate hydrolases"/>
    <property type="match status" value="1"/>
</dbReference>
<evidence type="ECO:0000313" key="5">
    <source>
        <dbReference type="EMBL" id="MQX10824.1"/>
    </source>
</evidence>
<proteinExistence type="inferred from homology"/>
<dbReference type="RefSeq" id="WP_060563193.1">
    <property type="nucleotide sequence ID" value="NZ_BJNI01000012.1"/>
</dbReference>
<dbReference type="InterPro" id="IPR050221">
    <property type="entry name" value="26S_Proteasome_ATPase"/>
</dbReference>
<dbReference type="InterPro" id="IPR003959">
    <property type="entry name" value="ATPase_AAA_core"/>
</dbReference>
<dbReference type="Proteomes" id="UP000466694">
    <property type="component" value="Unassembled WGS sequence"/>
</dbReference>
<comment type="caution">
    <text evidence="5">The sequence shown here is derived from an EMBL/GenBank/DDBJ whole genome shotgun (WGS) entry which is preliminary data.</text>
</comment>
<evidence type="ECO:0000256" key="1">
    <source>
        <dbReference type="ARBA" id="ARBA00006914"/>
    </source>
</evidence>
<dbReference type="EMBL" id="WISZ01000161">
    <property type="protein sequence ID" value="MQX10824.1"/>
    <property type="molecule type" value="Genomic_DNA"/>
</dbReference>
<dbReference type="Gene3D" id="3.40.50.300">
    <property type="entry name" value="P-loop containing nucleotide triphosphate hydrolases"/>
    <property type="match status" value="1"/>
</dbReference>
<evidence type="ECO:0000256" key="3">
    <source>
        <dbReference type="ARBA" id="ARBA00022840"/>
    </source>
</evidence>
<feature type="domain" description="AAA+ ATPase" evidence="4">
    <location>
        <begin position="471"/>
        <end position="611"/>
    </location>
</feature>
<organism evidence="5 6">
    <name type="scientific">Rhizobium fredii</name>
    <name type="common">Sinorhizobium fredii</name>
    <dbReference type="NCBI Taxonomy" id="380"/>
    <lineage>
        <taxon>Bacteria</taxon>
        <taxon>Pseudomonadati</taxon>
        <taxon>Pseudomonadota</taxon>
        <taxon>Alphaproteobacteria</taxon>
        <taxon>Hyphomicrobiales</taxon>
        <taxon>Rhizobiaceae</taxon>
        <taxon>Sinorhizobium/Ensifer group</taxon>
        <taxon>Sinorhizobium</taxon>
    </lineage>
</organism>
<reference evidence="5 6" key="1">
    <citation type="journal article" date="2013" name="Genome Biol.">
        <title>Comparative genomics of the core and accessory genomes of 48 Sinorhizobium strains comprising five genospecies.</title>
        <authorList>
            <person name="Sugawara M."/>
            <person name="Epstein B."/>
            <person name="Badgley B.D."/>
            <person name="Unno T."/>
            <person name="Xu L."/>
            <person name="Reese J."/>
            <person name="Gyaneshwar P."/>
            <person name="Denny R."/>
            <person name="Mudge J."/>
            <person name="Bharti A.K."/>
            <person name="Farmer A.D."/>
            <person name="May G.D."/>
            <person name="Woodward J.E."/>
            <person name="Medigue C."/>
            <person name="Vallenet D."/>
            <person name="Lajus A."/>
            <person name="Rouy Z."/>
            <person name="Martinez-Vaz B."/>
            <person name="Tiffin P."/>
            <person name="Young N.D."/>
            <person name="Sadowsky M.J."/>
        </authorList>
    </citation>
    <scope>NUCLEOTIDE SEQUENCE [LARGE SCALE GENOMIC DNA]</scope>
    <source>
        <strain evidence="5 6">USDA205</strain>
    </source>
</reference>
<evidence type="ECO:0000259" key="4">
    <source>
        <dbReference type="SMART" id="SM00382"/>
    </source>
</evidence>
<dbReference type="GO" id="GO:0016887">
    <property type="term" value="F:ATP hydrolysis activity"/>
    <property type="evidence" value="ECO:0007669"/>
    <property type="project" value="InterPro"/>
</dbReference>
<dbReference type="InterPro" id="IPR003593">
    <property type="entry name" value="AAA+_ATPase"/>
</dbReference>
<dbReference type="Pfam" id="PF00004">
    <property type="entry name" value="AAA"/>
    <property type="match status" value="1"/>
</dbReference>
<dbReference type="InterPro" id="IPR027417">
    <property type="entry name" value="P-loop_NTPase"/>
</dbReference>